<dbReference type="EMBL" id="JACTVM010000002">
    <property type="protein sequence ID" value="MBC9226392.1"/>
    <property type="molecule type" value="Genomic_DNA"/>
</dbReference>
<dbReference type="RefSeq" id="WP_154596710.1">
    <property type="nucleotide sequence ID" value="NZ_CP060587.1"/>
</dbReference>
<organism evidence="1 4">
    <name type="scientific">Aeromicrobium senzhongii</name>
    <dbReference type="NCBI Taxonomy" id="2663859"/>
    <lineage>
        <taxon>Bacteria</taxon>
        <taxon>Bacillati</taxon>
        <taxon>Actinomycetota</taxon>
        <taxon>Actinomycetes</taxon>
        <taxon>Propionibacteriales</taxon>
        <taxon>Nocardioidaceae</taxon>
        <taxon>Aeromicrobium</taxon>
    </lineage>
</organism>
<evidence type="ECO:0000313" key="3">
    <source>
        <dbReference type="Proteomes" id="UP000515871"/>
    </source>
</evidence>
<reference evidence="1" key="1">
    <citation type="submission" date="2020-09" db="EMBL/GenBank/DDBJ databases">
        <title>Novel species in genus Aeromicrobium.</title>
        <authorList>
            <person name="Zhang G."/>
        </authorList>
    </citation>
    <scope>NUCLEOTIDE SEQUENCE</scope>
    <source>
        <strain evidence="3">zg-629</strain>
        <strain evidence="2">Zg-629</strain>
        <strain evidence="1">Zg-636</strain>
    </source>
</reference>
<evidence type="ECO:0000313" key="2">
    <source>
        <dbReference type="EMBL" id="QNL93799.1"/>
    </source>
</evidence>
<name>A0A8I0EW22_9ACTN</name>
<sequence>MNEGGLKVDDVVVGGIVSYDESTELVQQYAPYTLTVNGVVQPGGR</sequence>
<evidence type="ECO:0000313" key="4">
    <source>
        <dbReference type="Proteomes" id="UP000620591"/>
    </source>
</evidence>
<dbReference type="EMBL" id="CP060587">
    <property type="protein sequence ID" value="QNL93799.1"/>
    <property type="molecule type" value="Genomic_DNA"/>
</dbReference>
<protein>
    <submittedName>
        <fullName evidence="1">Uncharacterized protein</fullName>
    </submittedName>
</protein>
<evidence type="ECO:0000313" key="1">
    <source>
        <dbReference type="EMBL" id="MBC9226392.1"/>
    </source>
</evidence>
<proteinExistence type="predicted"/>
<gene>
    <name evidence="2" type="ORF">H9L21_11905</name>
    <name evidence="1" type="ORF">IBG24_08695</name>
</gene>
<keyword evidence="3" id="KW-1185">Reference proteome</keyword>
<dbReference type="Proteomes" id="UP000620591">
    <property type="component" value="Unassembled WGS sequence"/>
</dbReference>
<dbReference type="AlphaFoldDB" id="A0A8I0EW22"/>
<dbReference type="Proteomes" id="UP000515871">
    <property type="component" value="Chromosome"/>
</dbReference>
<accession>A0A8I0EW22</accession>